<sequence>ESQNFAWHLLESNSYETVANWFVMSYDPRVILQLNKEDWNDIDIAALNLLEVAGGFTSTAPSYHPSTPYKRQVYIRASIKLLSTCLSKYKPLVTSRQEEVKNAIKKLIEKVEIVVSATAPGPQKACEAGLLMVEILTLVNQPTNNPVSDLALNAILSWLSTRNSSSVVVAALLRTLGTTVGNQEILGTLLEASLTAFFRRGVSETSPSLNWSVVEAVIQPIIPRHPPLEDSLVSSGHILSLYALVLKHIPPSCDIREEANILHNLMEWLANIKINESMENKLPLLWSKVLTLCYRQCEFSPDCTTAVRYLNKLVQVVTQNAEHRAGAGWGLLGAIGICKSQMITTKCRFLTRTLVALVLAQLPSRRDEGSEQNSQFVRIKPYSPGSVISSNGDFSPNGDALKAIATLESLGTDKNYMDLKSTLEYAVKLIRQPENSLHNADQVFINITLQLYNDNFIHALQV</sequence>
<accession>A0A1B6CRG7</accession>
<organism evidence="1">
    <name type="scientific">Clastoptera arizonana</name>
    <name type="common">Arizona spittle bug</name>
    <dbReference type="NCBI Taxonomy" id="38151"/>
    <lineage>
        <taxon>Eukaryota</taxon>
        <taxon>Metazoa</taxon>
        <taxon>Ecdysozoa</taxon>
        <taxon>Arthropoda</taxon>
        <taxon>Hexapoda</taxon>
        <taxon>Insecta</taxon>
        <taxon>Pterygota</taxon>
        <taxon>Neoptera</taxon>
        <taxon>Paraneoptera</taxon>
        <taxon>Hemiptera</taxon>
        <taxon>Auchenorrhyncha</taxon>
        <taxon>Cercopoidea</taxon>
        <taxon>Clastopteridae</taxon>
        <taxon>Clastoptera</taxon>
    </lineage>
</organism>
<dbReference type="Pfam" id="PF26106">
    <property type="entry name" value="TPR_Epg5_C"/>
    <property type="match status" value="1"/>
</dbReference>
<reference evidence="1" key="1">
    <citation type="submission" date="2015-12" db="EMBL/GenBank/DDBJ databases">
        <title>De novo transcriptome assembly of four potential Pierce s Disease insect vectors from Arizona vineyards.</title>
        <authorList>
            <person name="Tassone E.E."/>
        </authorList>
    </citation>
    <scope>NUCLEOTIDE SEQUENCE</scope>
</reference>
<protein>
    <submittedName>
        <fullName evidence="1">Uncharacterized protein</fullName>
    </submittedName>
</protein>
<proteinExistence type="predicted"/>
<dbReference type="EMBL" id="GEDC01021159">
    <property type="protein sequence ID" value="JAS16139.1"/>
    <property type="molecule type" value="Transcribed_RNA"/>
</dbReference>
<gene>
    <name evidence="1" type="ORF">g.38316</name>
</gene>
<dbReference type="InterPro" id="IPR051436">
    <property type="entry name" value="Autophagy-related_EPG5"/>
</dbReference>
<feature type="non-terminal residue" evidence="1">
    <location>
        <position position="1"/>
    </location>
</feature>
<dbReference type="AlphaFoldDB" id="A0A1B6CRG7"/>
<dbReference type="GO" id="GO:0097352">
    <property type="term" value="P:autophagosome maturation"/>
    <property type="evidence" value="ECO:0007669"/>
    <property type="project" value="TreeGrafter"/>
</dbReference>
<dbReference type="PANTHER" id="PTHR31139:SF4">
    <property type="entry name" value="ECTOPIC P GRANULES PROTEIN 5 HOMOLOG"/>
    <property type="match status" value="1"/>
</dbReference>
<dbReference type="PANTHER" id="PTHR31139">
    <property type="entry name" value="ECTOPIC P GRANULES PROTEIN 5 HOMOLOG"/>
    <property type="match status" value="1"/>
</dbReference>
<evidence type="ECO:0000313" key="1">
    <source>
        <dbReference type="EMBL" id="JAS16139.1"/>
    </source>
</evidence>
<name>A0A1B6CRG7_9HEMI</name>
<dbReference type="GO" id="GO:0005737">
    <property type="term" value="C:cytoplasm"/>
    <property type="evidence" value="ECO:0007669"/>
    <property type="project" value="TreeGrafter"/>
</dbReference>